<name>A0A415HV68_9FIRM</name>
<evidence type="ECO:0000313" key="2">
    <source>
        <dbReference type="Proteomes" id="UP000284267"/>
    </source>
</evidence>
<dbReference type="EMBL" id="QROE01000001">
    <property type="protein sequence ID" value="RHK98169.1"/>
    <property type="molecule type" value="Genomic_DNA"/>
</dbReference>
<accession>A0A415HV68</accession>
<evidence type="ECO:0000313" key="1">
    <source>
        <dbReference type="EMBL" id="RHK98169.1"/>
    </source>
</evidence>
<dbReference type="RefSeq" id="WP_118367426.1">
    <property type="nucleotide sequence ID" value="NZ_CABJDZ010000001.1"/>
</dbReference>
<dbReference type="Proteomes" id="UP000284267">
    <property type="component" value="Unassembled WGS sequence"/>
</dbReference>
<reference evidence="1 2" key="1">
    <citation type="submission" date="2018-08" db="EMBL/GenBank/DDBJ databases">
        <title>A genome reference for cultivated species of the human gut microbiota.</title>
        <authorList>
            <person name="Zou Y."/>
            <person name="Xue W."/>
            <person name="Luo G."/>
        </authorList>
    </citation>
    <scope>NUCLEOTIDE SEQUENCE [LARGE SCALE GENOMIC DNA]</scope>
    <source>
        <strain evidence="1 2">AF39-4</strain>
    </source>
</reference>
<protein>
    <submittedName>
        <fullName evidence="1">Uncharacterized protein</fullName>
    </submittedName>
</protein>
<proteinExistence type="predicted"/>
<comment type="caution">
    <text evidence="1">The sequence shown here is derived from an EMBL/GenBank/DDBJ whole genome shotgun (WGS) entry which is preliminary data.</text>
</comment>
<sequence>MELTKQGLKKYLLFDTPIKYNKFITLYPLKMMNVLEFNQYQHAFTVRKDATFTEKKFIKMRYFDFLKYVAQDEEVAIKYKMPVLPYYFKMSCQLLLLMCGENANMDVEEDLTVFINGCEITNDIFDDLRRIFIIQNDVDFDIDEFMNIDAYHALEKAREFEAKKNKSDGDTEDYIDSLAIALSVPSEYVEKLSIRKFWRYIKRIQKHETYEACFTGQMGGMVTFKEPLQHWMTSMEVTDKYANVKANEDELRSKIG</sequence>
<organism evidence="1 2">
    <name type="scientific">Blautia obeum</name>
    <dbReference type="NCBI Taxonomy" id="40520"/>
    <lineage>
        <taxon>Bacteria</taxon>
        <taxon>Bacillati</taxon>
        <taxon>Bacillota</taxon>
        <taxon>Clostridia</taxon>
        <taxon>Lachnospirales</taxon>
        <taxon>Lachnospiraceae</taxon>
        <taxon>Blautia</taxon>
    </lineage>
</organism>
<dbReference type="AlphaFoldDB" id="A0A415HV68"/>
<gene>
    <name evidence="1" type="ORF">DW040_02345</name>
</gene>